<dbReference type="AlphaFoldDB" id="A0A8C4WQQ7"/>
<feature type="domain" description="Protein kinase" evidence="16">
    <location>
        <begin position="670"/>
        <end position="937"/>
    </location>
</feature>
<accession>A0A8C4WQQ7</accession>
<dbReference type="InterPro" id="IPR000719">
    <property type="entry name" value="Prot_kinase_dom"/>
</dbReference>
<dbReference type="EC" id="2.7.10.1" evidence="2"/>
<reference evidence="17" key="1">
    <citation type="submission" date="2025-08" db="UniProtKB">
        <authorList>
            <consortium name="Ensembl"/>
        </authorList>
    </citation>
    <scope>IDENTIFICATION</scope>
</reference>
<evidence type="ECO:0000256" key="14">
    <source>
        <dbReference type="ARBA" id="ARBA00051243"/>
    </source>
</evidence>
<dbReference type="InterPro" id="IPR011009">
    <property type="entry name" value="Kinase-like_dom_sf"/>
</dbReference>
<sequence length="960" mass="107583">MSNSFELWKYVSWVCWGTENKLSVSATREIHYHALRKTYSNCHVVLGNLEITNIGPDKDLSFLKSIREVSGYVLIGINEIDYVPLDNLRIIRGSKLHEEKYALSVLLNYRKHGPNGVKELRLTSLTEIQNGGVYIRENKHLCFQETIDWRDIVKDGNNVTVTTESACPPCNDSCHNHCWGSETRHCQKFTKLRCVTQCDGRCNGPDLKDCCSSQCASGCDGPHDTDCLACKNFNNSGACVDHCPPPMIYNRITFQLEENPDAKYSYGSICIKECPHNFVVDYNSCVRACPAGKHEVEKQGKKSCETCTDVCPKACDGLGTGNLSNAQTVDASNIHMFANCTKINGNIAFLLTGINGDEYMKIPPLDPEKLKVFRSMKEITGHLMIQAWPENLTDLSVFGNLTTVRGRALQRTFSVLVASITHITSLSLSSLQEISAGNFYIKGNSRLCYYQTINWNMVFKNPKKQSSFNFANKPSSNCTAEGMVCDPMCSSNGCWGPGPKQCVTCRHLQRGRSCVESCFITEGPYREYINGSTCVPCDVECLPLNGSKTCFGKGPERCTMCVHFKDGPRCVASCPVGLESENNEVISKFHDKNNVCQRCHKNCLHRCDGPDADDCIPRNSLCISLHSLPSPQFTSSPPLHCCVLQLVEPLTPSGTAPNQAQLRILKETELRWGKMLGSGAFGTVHKGIWTPEGDNVKIPVAIKILREATSPKANKDILDEAYIMASMSHPHLVHLLGICLTPHVQLVTQLMPLGCLLEYTREHRERIGSQLLLNWAVQIAKGMLYLEEQRLVHRDLAARNVLVKTPQHVKITDFGLARLLDVNEMEYHADGGKMPIKWLALESIQHRIFTHQSDVWSYGVTIWELMTFGCKPYEGIPARDIPTLLEKGERLSQPPTCTIDVYMVMVKCWMIDAESRPKFKDLAIEFSRMARDPQRYLVIQVTSFTDLLEFLRISKGTLRT</sequence>
<evidence type="ECO:0000256" key="11">
    <source>
        <dbReference type="ARBA" id="ARBA00023137"/>
    </source>
</evidence>
<evidence type="ECO:0000256" key="1">
    <source>
        <dbReference type="ARBA" id="ARBA00004479"/>
    </source>
</evidence>
<dbReference type="SUPFAM" id="SSF52058">
    <property type="entry name" value="L domain-like"/>
    <property type="match status" value="2"/>
</dbReference>
<dbReference type="PROSITE" id="PS00107">
    <property type="entry name" value="PROTEIN_KINASE_ATP"/>
    <property type="match status" value="1"/>
</dbReference>
<protein>
    <recommendedName>
        <fullName evidence="2">receptor protein-tyrosine kinase</fullName>
        <ecNumber evidence="2">2.7.10.1</ecNumber>
    </recommendedName>
</protein>
<dbReference type="InterPro" id="IPR020635">
    <property type="entry name" value="Tyr_kinase_cat_dom"/>
</dbReference>
<dbReference type="PANTHER" id="PTHR24416">
    <property type="entry name" value="TYROSINE-PROTEIN KINASE RECEPTOR"/>
    <property type="match status" value="1"/>
</dbReference>
<dbReference type="InterPro" id="IPR036941">
    <property type="entry name" value="Rcpt_L-dom_sf"/>
</dbReference>
<evidence type="ECO:0000256" key="3">
    <source>
        <dbReference type="ARBA" id="ARBA00022553"/>
    </source>
</evidence>
<evidence type="ECO:0000256" key="9">
    <source>
        <dbReference type="ARBA" id="ARBA00022989"/>
    </source>
</evidence>
<evidence type="ECO:0000256" key="7">
    <source>
        <dbReference type="ARBA" id="ARBA00022777"/>
    </source>
</evidence>
<keyword evidence="13" id="KW-0325">Glycoprotein</keyword>
<dbReference type="GO" id="GO:0022008">
    <property type="term" value="P:neurogenesis"/>
    <property type="evidence" value="ECO:0007669"/>
    <property type="project" value="TreeGrafter"/>
</dbReference>
<organism evidence="17 18">
    <name type="scientific">Eptatretus burgeri</name>
    <name type="common">Inshore hagfish</name>
    <dbReference type="NCBI Taxonomy" id="7764"/>
    <lineage>
        <taxon>Eukaryota</taxon>
        <taxon>Metazoa</taxon>
        <taxon>Chordata</taxon>
        <taxon>Craniata</taxon>
        <taxon>Vertebrata</taxon>
        <taxon>Cyclostomata</taxon>
        <taxon>Myxini</taxon>
        <taxon>Myxiniformes</taxon>
        <taxon>Myxinidae</taxon>
        <taxon>Eptatretinae</taxon>
        <taxon>Eptatretus</taxon>
    </lineage>
</organism>
<dbReference type="GeneTree" id="ENSGT00940000154695"/>
<dbReference type="InterPro" id="IPR001245">
    <property type="entry name" value="Ser-Thr/Tyr_kinase_cat_dom"/>
</dbReference>
<keyword evidence="11" id="KW-0829">Tyrosine-protein kinase</keyword>
<evidence type="ECO:0000313" key="17">
    <source>
        <dbReference type="Ensembl" id="ENSEBUP00000008873.1"/>
    </source>
</evidence>
<keyword evidence="5" id="KW-0812">Transmembrane</keyword>
<dbReference type="InterPro" id="IPR008266">
    <property type="entry name" value="Tyr_kinase_AS"/>
</dbReference>
<evidence type="ECO:0000256" key="8">
    <source>
        <dbReference type="ARBA" id="ARBA00022840"/>
    </source>
</evidence>
<name>A0A8C4WQQ7_EPTBU</name>
<dbReference type="Ensembl" id="ENSEBUT00000009387.1">
    <property type="protein sequence ID" value="ENSEBUP00000008873.1"/>
    <property type="gene ID" value="ENSEBUG00000005701.1"/>
</dbReference>
<keyword evidence="4" id="KW-0808">Transferase</keyword>
<dbReference type="Pfam" id="PF01030">
    <property type="entry name" value="Recep_L_domain"/>
    <property type="match status" value="2"/>
</dbReference>
<evidence type="ECO:0000256" key="4">
    <source>
        <dbReference type="ARBA" id="ARBA00022679"/>
    </source>
</evidence>
<evidence type="ECO:0000256" key="10">
    <source>
        <dbReference type="ARBA" id="ARBA00023136"/>
    </source>
</evidence>
<evidence type="ECO:0000256" key="2">
    <source>
        <dbReference type="ARBA" id="ARBA00011902"/>
    </source>
</evidence>
<keyword evidence="9" id="KW-1133">Transmembrane helix</keyword>
<dbReference type="Pfam" id="PF00757">
    <property type="entry name" value="Furin-like"/>
    <property type="match status" value="1"/>
</dbReference>
<dbReference type="InterPro" id="IPR009030">
    <property type="entry name" value="Growth_fac_rcpt_cys_sf"/>
</dbReference>
<dbReference type="GO" id="GO:0010647">
    <property type="term" value="P:positive regulation of cell communication"/>
    <property type="evidence" value="ECO:0007669"/>
    <property type="project" value="UniProtKB-ARBA"/>
</dbReference>
<evidence type="ECO:0000256" key="6">
    <source>
        <dbReference type="ARBA" id="ARBA00022741"/>
    </source>
</evidence>
<dbReference type="InterPro" id="IPR006212">
    <property type="entry name" value="Furin_repeat"/>
</dbReference>
<dbReference type="InterPro" id="IPR017441">
    <property type="entry name" value="Protein_kinase_ATP_BS"/>
</dbReference>
<evidence type="ECO:0000313" key="18">
    <source>
        <dbReference type="Proteomes" id="UP000694388"/>
    </source>
</evidence>
<evidence type="ECO:0000259" key="16">
    <source>
        <dbReference type="PROSITE" id="PS50011"/>
    </source>
</evidence>
<dbReference type="GO" id="GO:0038127">
    <property type="term" value="P:ERBB signaling pathway"/>
    <property type="evidence" value="ECO:0007669"/>
    <property type="project" value="UniProtKB-ARBA"/>
</dbReference>
<keyword evidence="3" id="KW-0597">Phosphoprotein</keyword>
<dbReference type="InterPro" id="IPR000494">
    <property type="entry name" value="Rcpt_L-dom"/>
</dbReference>
<dbReference type="Gene3D" id="1.10.510.10">
    <property type="entry name" value="Transferase(Phosphotransferase) domain 1"/>
    <property type="match status" value="1"/>
</dbReference>
<keyword evidence="7" id="KW-0418">Kinase</keyword>
<evidence type="ECO:0000256" key="15">
    <source>
        <dbReference type="PROSITE-ProRule" id="PRU10141"/>
    </source>
</evidence>
<dbReference type="GO" id="GO:0009925">
    <property type="term" value="C:basal plasma membrane"/>
    <property type="evidence" value="ECO:0007669"/>
    <property type="project" value="TreeGrafter"/>
</dbReference>
<dbReference type="PROSITE" id="PS50011">
    <property type="entry name" value="PROTEIN_KINASE_DOM"/>
    <property type="match status" value="1"/>
</dbReference>
<dbReference type="Gene3D" id="3.80.20.20">
    <property type="entry name" value="Receptor L-domain"/>
    <property type="match status" value="2"/>
</dbReference>
<dbReference type="GO" id="GO:0005524">
    <property type="term" value="F:ATP binding"/>
    <property type="evidence" value="ECO:0007669"/>
    <property type="project" value="UniProtKB-UniRule"/>
</dbReference>
<dbReference type="GO" id="GO:0023056">
    <property type="term" value="P:positive regulation of signaling"/>
    <property type="evidence" value="ECO:0007669"/>
    <property type="project" value="UniProtKB-ARBA"/>
</dbReference>
<comment type="subcellular location">
    <subcellularLocation>
        <location evidence="1">Membrane</location>
        <topology evidence="1">Single-pass type I membrane protein</topology>
    </subcellularLocation>
</comment>
<dbReference type="OMA" id="GHLMIQA"/>
<dbReference type="Proteomes" id="UP000694388">
    <property type="component" value="Unplaced"/>
</dbReference>
<dbReference type="InterPro" id="IPR006211">
    <property type="entry name" value="Furin-like_Cys-rich_dom"/>
</dbReference>
<evidence type="ECO:0000256" key="5">
    <source>
        <dbReference type="ARBA" id="ARBA00022692"/>
    </source>
</evidence>
<proteinExistence type="predicted"/>
<keyword evidence="10" id="KW-0472">Membrane</keyword>
<dbReference type="SMART" id="SM00219">
    <property type="entry name" value="TyrKc"/>
    <property type="match status" value="1"/>
</dbReference>
<keyword evidence="12" id="KW-0675">Receptor</keyword>
<dbReference type="GO" id="GO:0005154">
    <property type="term" value="F:epidermal growth factor receptor binding"/>
    <property type="evidence" value="ECO:0007669"/>
    <property type="project" value="TreeGrafter"/>
</dbReference>
<comment type="catalytic activity">
    <reaction evidence="14">
        <text>L-tyrosyl-[protein] + ATP = O-phospho-L-tyrosyl-[protein] + ADP + H(+)</text>
        <dbReference type="Rhea" id="RHEA:10596"/>
        <dbReference type="Rhea" id="RHEA-COMP:10136"/>
        <dbReference type="Rhea" id="RHEA-COMP:20101"/>
        <dbReference type="ChEBI" id="CHEBI:15378"/>
        <dbReference type="ChEBI" id="CHEBI:30616"/>
        <dbReference type="ChEBI" id="CHEBI:46858"/>
        <dbReference type="ChEBI" id="CHEBI:61978"/>
        <dbReference type="ChEBI" id="CHEBI:456216"/>
        <dbReference type="EC" id="2.7.10.1"/>
    </reaction>
</comment>
<dbReference type="GO" id="GO:0005634">
    <property type="term" value="C:nucleus"/>
    <property type="evidence" value="ECO:0007669"/>
    <property type="project" value="UniProtKB-SubCell"/>
</dbReference>
<dbReference type="GO" id="GO:0043066">
    <property type="term" value="P:negative regulation of apoptotic process"/>
    <property type="evidence" value="ECO:0007669"/>
    <property type="project" value="TreeGrafter"/>
</dbReference>
<dbReference type="CDD" id="cd05057">
    <property type="entry name" value="PTKc_EGFR_like"/>
    <property type="match status" value="1"/>
</dbReference>
<keyword evidence="6 15" id="KW-0547">Nucleotide-binding</keyword>
<dbReference type="InterPro" id="IPR050122">
    <property type="entry name" value="RTK"/>
</dbReference>
<reference evidence="17" key="2">
    <citation type="submission" date="2025-09" db="UniProtKB">
        <authorList>
            <consortium name="Ensembl"/>
        </authorList>
    </citation>
    <scope>IDENTIFICATION</scope>
</reference>
<dbReference type="GO" id="GO:0004714">
    <property type="term" value="F:transmembrane receptor protein tyrosine kinase activity"/>
    <property type="evidence" value="ECO:0007669"/>
    <property type="project" value="UniProtKB-EC"/>
</dbReference>
<dbReference type="Gene3D" id="2.10.220.10">
    <property type="entry name" value="Hormone Receptor, Insulin-like Growth Factor Receptor 1, Chain A, domain 2"/>
    <property type="match status" value="3"/>
</dbReference>
<dbReference type="GO" id="GO:0008284">
    <property type="term" value="P:positive regulation of cell population proliferation"/>
    <property type="evidence" value="ECO:0007669"/>
    <property type="project" value="TreeGrafter"/>
</dbReference>
<evidence type="ECO:0000256" key="13">
    <source>
        <dbReference type="ARBA" id="ARBA00023180"/>
    </source>
</evidence>
<dbReference type="Pfam" id="PF07714">
    <property type="entry name" value="PK_Tyr_Ser-Thr"/>
    <property type="match status" value="1"/>
</dbReference>
<dbReference type="Gene3D" id="3.30.200.20">
    <property type="entry name" value="Phosphorylase Kinase, domain 1"/>
    <property type="match status" value="1"/>
</dbReference>
<dbReference type="Pfam" id="PF14843">
    <property type="entry name" value="GF_recep_IV"/>
    <property type="match status" value="1"/>
</dbReference>
<dbReference type="SUPFAM" id="SSF56112">
    <property type="entry name" value="Protein kinase-like (PK-like)"/>
    <property type="match status" value="1"/>
</dbReference>
<dbReference type="CDD" id="cd00064">
    <property type="entry name" value="FU"/>
    <property type="match status" value="3"/>
</dbReference>
<feature type="binding site" evidence="15">
    <location>
        <position position="703"/>
    </location>
    <ligand>
        <name>ATP</name>
        <dbReference type="ChEBI" id="CHEBI:30616"/>
    </ligand>
</feature>
<dbReference type="PRINTS" id="PR00109">
    <property type="entry name" value="TYRKINASE"/>
</dbReference>
<dbReference type="PANTHER" id="PTHR24416:SF90">
    <property type="entry name" value="RECEPTOR TYROSINE-PROTEIN KINASE ERBB-4"/>
    <property type="match status" value="1"/>
</dbReference>
<keyword evidence="18" id="KW-1185">Reference proteome</keyword>
<dbReference type="PROSITE" id="PS00109">
    <property type="entry name" value="PROTEIN_KINASE_TYR"/>
    <property type="match status" value="1"/>
</dbReference>
<dbReference type="InterPro" id="IPR032778">
    <property type="entry name" value="GF_recep_IV"/>
</dbReference>
<dbReference type="SMART" id="SM00261">
    <property type="entry name" value="FU"/>
    <property type="match status" value="5"/>
</dbReference>
<dbReference type="SUPFAM" id="SSF57184">
    <property type="entry name" value="Growth factor receptor domain"/>
    <property type="match status" value="2"/>
</dbReference>
<keyword evidence="8 15" id="KW-0067">ATP-binding</keyword>
<evidence type="ECO:0000256" key="12">
    <source>
        <dbReference type="ARBA" id="ARBA00023170"/>
    </source>
</evidence>
<dbReference type="GO" id="GO:0043235">
    <property type="term" value="C:receptor complex"/>
    <property type="evidence" value="ECO:0007669"/>
    <property type="project" value="TreeGrafter"/>
</dbReference>